<organism evidence="2">
    <name type="scientific">Tanacetum cinerariifolium</name>
    <name type="common">Dalmatian daisy</name>
    <name type="synonym">Chrysanthemum cinerariifolium</name>
    <dbReference type="NCBI Taxonomy" id="118510"/>
    <lineage>
        <taxon>Eukaryota</taxon>
        <taxon>Viridiplantae</taxon>
        <taxon>Streptophyta</taxon>
        <taxon>Embryophyta</taxon>
        <taxon>Tracheophyta</taxon>
        <taxon>Spermatophyta</taxon>
        <taxon>Magnoliopsida</taxon>
        <taxon>eudicotyledons</taxon>
        <taxon>Gunneridae</taxon>
        <taxon>Pentapetalae</taxon>
        <taxon>asterids</taxon>
        <taxon>campanulids</taxon>
        <taxon>Asterales</taxon>
        <taxon>Asteraceae</taxon>
        <taxon>Asteroideae</taxon>
        <taxon>Anthemideae</taxon>
        <taxon>Anthemidinae</taxon>
        <taxon>Tanacetum</taxon>
    </lineage>
</organism>
<name>A0A6L2MYX1_TANCI</name>
<evidence type="ECO:0000256" key="1">
    <source>
        <dbReference type="SAM" id="MobiDB-lite"/>
    </source>
</evidence>
<gene>
    <name evidence="2" type="ORF">Tci_051041</name>
</gene>
<reference evidence="2" key="1">
    <citation type="journal article" date="2019" name="Sci. Rep.">
        <title>Draft genome of Tanacetum cinerariifolium, the natural source of mosquito coil.</title>
        <authorList>
            <person name="Yamashiro T."/>
            <person name="Shiraishi A."/>
            <person name="Satake H."/>
            <person name="Nakayama K."/>
        </authorList>
    </citation>
    <scope>NUCLEOTIDE SEQUENCE</scope>
</reference>
<comment type="caution">
    <text evidence="2">The sequence shown here is derived from an EMBL/GenBank/DDBJ whole genome shotgun (WGS) entry which is preliminary data.</text>
</comment>
<dbReference type="EMBL" id="BKCJ010007798">
    <property type="protein sequence ID" value="GEU79063.1"/>
    <property type="molecule type" value="Genomic_DNA"/>
</dbReference>
<protein>
    <submittedName>
        <fullName evidence="2">Phospho-2-dehydro-3-deoxyheptonate aldolase 1, chloroplastic-like</fullName>
    </submittedName>
</protein>
<proteinExistence type="predicted"/>
<feature type="non-terminal residue" evidence="2">
    <location>
        <position position="46"/>
    </location>
</feature>
<accession>A0A6L2MYX1</accession>
<dbReference type="AlphaFoldDB" id="A0A6L2MYX1"/>
<sequence>MAVHTPDPSKKPPPAATTAATAATTTPKLTVATKPSKWTIDSWRSK</sequence>
<evidence type="ECO:0000313" key="2">
    <source>
        <dbReference type="EMBL" id="GEU79063.1"/>
    </source>
</evidence>
<feature type="compositionally biased region" description="Low complexity" evidence="1">
    <location>
        <begin position="16"/>
        <end position="35"/>
    </location>
</feature>
<feature type="region of interest" description="Disordered" evidence="1">
    <location>
        <begin position="1"/>
        <end position="46"/>
    </location>
</feature>